<protein>
    <submittedName>
        <fullName evidence="2">Uncharacterized protein</fullName>
    </submittedName>
</protein>
<feature type="compositionally biased region" description="Low complexity" evidence="1">
    <location>
        <begin position="365"/>
        <end position="374"/>
    </location>
</feature>
<name>A0A5C3P5H5_9APHY</name>
<dbReference type="STRING" id="1314778.A0A5C3P5H5"/>
<feature type="region of interest" description="Disordered" evidence="1">
    <location>
        <begin position="1"/>
        <end position="80"/>
    </location>
</feature>
<accession>A0A5C3P5H5</accession>
<organism evidence="2 3">
    <name type="scientific">Polyporus arcularius HHB13444</name>
    <dbReference type="NCBI Taxonomy" id="1314778"/>
    <lineage>
        <taxon>Eukaryota</taxon>
        <taxon>Fungi</taxon>
        <taxon>Dikarya</taxon>
        <taxon>Basidiomycota</taxon>
        <taxon>Agaricomycotina</taxon>
        <taxon>Agaricomycetes</taxon>
        <taxon>Polyporales</taxon>
        <taxon>Polyporaceae</taxon>
        <taxon>Polyporus</taxon>
    </lineage>
</organism>
<feature type="region of interest" description="Disordered" evidence="1">
    <location>
        <begin position="310"/>
        <end position="398"/>
    </location>
</feature>
<evidence type="ECO:0000256" key="1">
    <source>
        <dbReference type="SAM" id="MobiDB-lite"/>
    </source>
</evidence>
<dbReference type="EMBL" id="ML211286">
    <property type="protein sequence ID" value="TFK84904.1"/>
    <property type="molecule type" value="Genomic_DNA"/>
</dbReference>
<feature type="region of interest" description="Disordered" evidence="1">
    <location>
        <begin position="462"/>
        <end position="508"/>
    </location>
</feature>
<reference evidence="2 3" key="1">
    <citation type="journal article" date="2019" name="Nat. Ecol. Evol.">
        <title>Megaphylogeny resolves global patterns of mushroom evolution.</title>
        <authorList>
            <person name="Varga T."/>
            <person name="Krizsan K."/>
            <person name="Foldi C."/>
            <person name="Dima B."/>
            <person name="Sanchez-Garcia M."/>
            <person name="Sanchez-Ramirez S."/>
            <person name="Szollosi G.J."/>
            <person name="Szarkandi J.G."/>
            <person name="Papp V."/>
            <person name="Albert L."/>
            <person name="Andreopoulos W."/>
            <person name="Angelini C."/>
            <person name="Antonin V."/>
            <person name="Barry K.W."/>
            <person name="Bougher N.L."/>
            <person name="Buchanan P."/>
            <person name="Buyck B."/>
            <person name="Bense V."/>
            <person name="Catcheside P."/>
            <person name="Chovatia M."/>
            <person name="Cooper J."/>
            <person name="Damon W."/>
            <person name="Desjardin D."/>
            <person name="Finy P."/>
            <person name="Geml J."/>
            <person name="Haridas S."/>
            <person name="Hughes K."/>
            <person name="Justo A."/>
            <person name="Karasinski D."/>
            <person name="Kautmanova I."/>
            <person name="Kiss B."/>
            <person name="Kocsube S."/>
            <person name="Kotiranta H."/>
            <person name="LaButti K.M."/>
            <person name="Lechner B.E."/>
            <person name="Liimatainen K."/>
            <person name="Lipzen A."/>
            <person name="Lukacs Z."/>
            <person name="Mihaltcheva S."/>
            <person name="Morgado L.N."/>
            <person name="Niskanen T."/>
            <person name="Noordeloos M.E."/>
            <person name="Ohm R.A."/>
            <person name="Ortiz-Santana B."/>
            <person name="Ovrebo C."/>
            <person name="Racz N."/>
            <person name="Riley R."/>
            <person name="Savchenko A."/>
            <person name="Shiryaev A."/>
            <person name="Soop K."/>
            <person name="Spirin V."/>
            <person name="Szebenyi C."/>
            <person name="Tomsovsky M."/>
            <person name="Tulloss R.E."/>
            <person name="Uehling J."/>
            <person name="Grigoriev I.V."/>
            <person name="Vagvolgyi C."/>
            <person name="Papp T."/>
            <person name="Martin F.M."/>
            <person name="Miettinen O."/>
            <person name="Hibbett D.S."/>
            <person name="Nagy L.G."/>
        </authorList>
    </citation>
    <scope>NUCLEOTIDE SEQUENCE [LARGE SCALE GENOMIC DNA]</scope>
    <source>
        <strain evidence="2 3">HHB13444</strain>
    </source>
</reference>
<evidence type="ECO:0000313" key="2">
    <source>
        <dbReference type="EMBL" id="TFK84904.1"/>
    </source>
</evidence>
<evidence type="ECO:0000313" key="3">
    <source>
        <dbReference type="Proteomes" id="UP000308197"/>
    </source>
</evidence>
<proteinExistence type="predicted"/>
<feature type="compositionally biased region" description="Polar residues" evidence="1">
    <location>
        <begin position="462"/>
        <end position="483"/>
    </location>
</feature>
<keyword evidence="3" id="KW-1185">Reference proteome</keyword>
<dbReference type="AlphaFoldDB" id="A0A5C3P5H5"/>
<feature type="compositionally biased region" description="Pro residues" evidence="1">
    <location>
        <begin position="9"/>
        <end position="30"/>
    </location>
</feature>
<dbReference type="InParanoid" id="A0A5C3P5H5"/>
<sequence>MEELRSATPPVPQVPLTGTPPVPVLQPAPPARGATPDIPPPPNTPLRATHGTPDSTPSKRVTRTRPVNVPAGPRKPSYTRDAARLRAGSVSSVSNYAGPSTGNQRIMSMMSHAAPRFQPTRVEYRGLTMEAAQWTLTSQQLQHIVSTAIRQSADASAIRILPLETLDYDLPAEIERMEAHLAELKTKYKLAVRKRNTLLANASRIADGGELADQGPVVSRMLEELGDVTETLDQTAEDLYAVTDQLAQLNHLRDVHQRSALAMALRKLNSSFLKQVGEVQRLRETVATLEAERDEAWREAQEVAQEFDDFTERIMTDPGPLSSGSKDNKEGNLSRRSSRVTVARKNSQRASKAGLRSMYRRSHRSSTSSNHRYSGAASPGVWSGPSGGEEIPPVPPIPTRRDLFDLGFGTRSSMGMSDFGYFPSLRLIYCLAESPSSDLRAMVQAQKELCEMLGISLDELKTQNQGPSRRQSMSAIPGSQKSPASAAPTRRNSDIITPNHQKSFKVYS</sequence>
<dbReference type="Proteomes" id="UP000308197">
    <property type="component" value="Unassembled WGS sequence"/>
</dbReference>
<gene>
    <name evidence="2" type="ORF">K466DRAFT_495738</name>
</gene>